<reference evidence="2" key="1">
    <citation type="submission" date="2018-08" db="EMBL/GenBank/DDBJ databases">
        <authorList>
            <person name="Chevrot R."/>
        </authorList>
    </citation>
    <scope>NUCLEOTIDE SEQUENCE [LARGE SCALE GENOMIC DNA]</scope>
</reference>
<sequence>MHPAHLQSNQLQLLQQWEEQLSQVSGQRIVLVAYSGSAQSTRAAKSNLEHPTPQLPL</sequence>
<evidence type="ECO:0000313" key="2">
    <source>
        <dbReference type="Proteomes" id="UP000304148"/>
    </source>
</evidence>
<gene>
    <name evidence="1" type="ORF">PBLR_13105</name>
</gene>
<accession>A0A383RCX0</accession>
<evidence type="ECO:0000313" key="1">
    <source>
        <dbReference type="EMBL" id="SYX84683.1"/>
    </source>
</evidence>
<name>A0A383RCX0_PAEAL</name>
<proteinExistence type="predicted"/>
<dbReference type="RefSeq" id="WP_172619517.1">
    <property type="nucleotide sequence ID" value="NZ_LS992241.1"/>
</dbReference>
<dbReference type="AlphaFoldDB" id="A0A383RCX0"/>
<protein>
    <submittedName>
        <fullName evidence="1">Uncharacterized protein</fullName>
    </submittedName>
</protein>
<organism evidence="1 2">
    <name type="scientific">Paenibacillus alvei</name>
    <name type="common">Bacillus alvei</name>
    <dbReference type="NCBI Taxonomy" id="44250"/>
    <lineage>
        <taxon>Bacteria</taxon>
        <taxon>Bacillati</taxon>
        <taxon>Bacillota</taxon>
        <taxon>Bacilli</taxon>
        <taxon>Bacillales</taxon>
        <taxon>Paenibacillaceae</taxon>
        <taxon>Paenibacillus</taxon>
    </lineage>
</organism>
<dbReference type="Proteomes" id="UP000304148">
    <property type="component" value="Chromosome"/>
</dbReference>
<dbReference type="EMBL" id="LS992241">
    <property type="protein sequence ID" value="SYX84683.1"/>
    <property type="molecule type" value="Genomic_DNA"/>
</dbReference>